<dbReference type="InterPro" id="IPR050836">
    <property type="entry name" value="SDS22/Internalin_LRR"/>
</dbReference>
<dbReference type="PROSITE" id="PS51450">
    <property type="entry name" value="LRR"/>
    <property type="match status" value="11"/>
</dbReference>
<dbReference type="Proteomes" id="UP001498469">
    <property type="component" value="Unassembled WGS sequence"/>
</dbReference>
<dbReference type="SUPFAM" id="SSF52058">
    <property type="entry name" value="L domain-like"/>
    <property type="match status" value="2"/>
</dbReference>
<dbReference type="InterPro" id="IPR003591">
    <property type="entry name" value="Leu-rich_rpt_typical-subtyp"/>
</dbReference>
<dbReference type="InterPro" id="IPR001611">
    <property type="entry name" value="Leu-rich_rpt"/>
</dbReference>
<dbReference type="SMART" id="SM00365">
    <property type="entry name" value="LRR_SD22"/>
    <property type="match status" value="13"/>
</dbReference>
<dbReference type="Gene3D" id="3.80.10.10">
    <property type="entry name" value="Ribonuclease Inhibitor"/>
    <property type="match status" value="2"/>
</dbReference>
<name>A0ABU7UWR5_9CLOT</name>
<proteinExistence type="predicted"/>
<dbReference type="InterPro" id="IPR032675">
    <property type="entry name" value="LRR_dom_sf"/>
</dbReference>
<dbReference type="InterPro" id="IPR006553">
    <property type="entry name" value="Leu-rich_rpt_Cys-con_subtyp"/>
</dbReference>
<gene>
    <name evidence="4" type="ORF">SJI18_23350</name>
</gene>
<evidence type="ECO:0000256" key="1">
    <source>
        <dbReference type="ARBA" id="ARBA00022614"/>
    </source>
</evidence>
<dbReference type="InterPro" id="IPR025875">
    <property type="entry name" value="Leu-rich_rpt_4"/>
</dbReference>
<evidence type="ECO:0000313" key="5">
    <source>
        <dbReference type="Proteomes" id="UP001498469"/>
    </source>
</evidence>
<dbReference type="Pfam" id="PF13855">
    <property type="entry name" value="LRR_8"/>
    <property type="match status" value="1"/>
</dbReference>
<dbReference type="Pfam" id="PF13516">
    <property type="entry name" value="LRR_6"/>
    <property type="match status" value="2"/>
</dbReference>
<dbReference type="PANTHER" id="PTHR46652:SF3">
    <property type="entry name" value="LEUCINE-RICH REPEAT-CONTAINING PROTEIN 9"/>
    <property type="match status" value="1"/>
</dbReference>
<keyword evidence="5" id="KW-1185">Reference proteome</keyword>
<dbReference type="EMBL" id="JAZHFS010000044">
    <property type="protein sequence ID" value="MEF2115219.1"/>
    <property type="molecule type" value="Genomic_DNA"/>
</dbReference>
<protein>
    <submittedName>
        <fullName evidence="4">Leucine-rich repeat domain-containing protein</fullName>
    </submittedName>
</protein>
<feature type="chain" id="PRO_5046630768" evidence="3">
    <location>
        <begin position="33"/>
        <end position="934"/>
    </location>
</feature>
<accession>A0ABU7UWR5</accession>
<dbReference type="PANTHER" id="PTHR46652">
    <property type="entry name" value="LEUCINE-RICH REPEAT AND IQ DOMAIN-CONTAINING PROTEIN 1-RELATED"/>
    <property type="match status" value="1"/>
</dbReference>
<dbReference type="RefSeq" id="WP_331703013.1">
    <property type="nucleotide sequence ID" value="NZ_JAZHFS010000044.1"/>
</dbReference>
<dbReference type="SMART" id="SM00369">
    <property type="entry name" value="LRR_TYP"/>
    <property type="match status" value="13"/>
</dbReference>
<keyword evidence="1" id="KW-0433">Leucine-rich repeat</keyword>
<dbReference type="SMART" id="SM00367">
    <property type="entry name" value="LRR_CC"/>
    <property type="match status" value="5"/>
</dbReference>
<keyword evidence="3" id="KW-0732">Signal</keyword>
<sequence>MQMLNKKLYTWLSKFIIAGMIVSSSVSGVTHAATGDIINITNKNIYDVTSSKDVQALIADLKDGGGDKFLKEDTDGKYYSPNDKLTSQSTEIVKLLKAANINLTDPTAIKTYIKNNAVAMMADVKVATDNVVAQTVDTSNYTKVTSVSDIAVKSVSAINGTINVTFNNALTSMPSISDFAITQKSENGDVTVIPTFVTTDLTMKIATLILPMVDPIKTEQNILYGVSYESGVIVNSGAFIVESQTDSSTIVTFPDENLEQVVRDSINKPTGDIFKSDVINITTLTDYNNSIANLSGIEKLSNLENIEFYPVKISDIAPLSGLTRLKSISLSRSESFGEQTITDISPLKGLTNLTYLWLGGNYVTDITALQGLTKLETVGLGRNYASEQQMIQDFSPLKGLTNLTELELSGNNFTDTSIIKEFKNLKYLDLSRGDSPTNKIITDFSFLSVLTNLESLNLSRCGFKDINLLKGLSQLNDLSLYYNNITDISAISNLKNLTSLNLLGNNIVNIDGLKGLTNLTTLDLRWNQISDVAAVRGLTNLTYLQLDGNHVTDYSPTSSYYKNLFSPNFTLDPLEIQLASAFNGLISVTFDYALAKTPSIYDFVTTQTIGGVTTTVIPTGITMDSTMRTATLRVPMVVATATDQSVVYGLSYKGGTVVNSNTFTVAKAIDNSTIVTFQDKNLERAVRDNINKPIGDIMKSDVDKITELYASKYQITNLSGIENLSSLTILDLNGNQISNIDDLKGLTNLTSLVLLDNKITNIDALTGLTNLGFLDLSNNQINNIDNLKRLTNIFNLGLDNNQISNIDLLKGFIKLEQLQLYGKKVSDITPLEKLTNLKNLNLAMNEITNVDALKGLTSLNFLALSNNQVSNIDDLEGLTNLFTMYLDYNQISNIGVLKGLTNLTELYLSGNKITDYSPTSSYYSNLNYKDFTLQ</sequence>
<feature type="signal peptide" evidence="3">
    <location>
        <begin position="1"/>
        <end position="32"/>
    </location>
</feature>
<dbReference type="Pfam" id="PF12799">
    <property type="entry name" value="LRR_4"/>
    <property type="match status" value="3"/>
</dbReference>
<evidence type="ECO:0000256" key="3">
    <source>
        <dbReference type="SAM" id="SignalP"/>
    </source>
</evidence>
<evidence type="ECO:0000313" key="4">
    <source>
        <dbReference type="EMBL" id="MEF2115219.1"/>
    </source>
</evidence>
<reference evidence="4 5" key="1">
    <citation type="submission" date="2023-11" db="EMBL/GenBank/DDBJ databases">
        <title>Draft genome sequence of a psychrophilic Clostridium strain from permafrost water brine.</title>
        <authorList>
            <person name="Shcherbakova V.A."/>
            <person name="Trubitsyn V.E."/>
            <person name="Zakharyuk A.G."/>
        </authorList>
    </citation>
    <scope>NUCLEOTIDE SEQUENCE [LARGE SCALE GENOMIC DNA]</scope>
    <source>
        <strain evidence="4 5">14F</strain>
    </source>
</reference>
<keyword evidence="2" id="KW-0677">Repeat</keyword>
<organism evidence="4 5">
    <name type="scientific">Clostridium frigoriphilum</name>
    <dbReference type="NCBI Taxonomy" id="443253"/>
    <lineage>
        <taxon>Bacteria</taxon>
        <taxon>Bacillati</taxon>
        <taxon>Bacillota</taxon>
        <taxon>Clostridia</taxon>
        <taxon>Eubacteriales</taxon>
        <taxon>Clostridiaceae</taxon>
        <taxon>Clostridium</taxon>
    </lineage>
</organism>
<comment type="caution">
    <text evidence="4">The sequence shown here is derived from an EMBL/GenBank/DDBJ whole genome shotgun (WGS) entry which is preliminary data.</text>
</comment>
<evidence type="ECO:0000256" key="2">
    <source>
        <dbReference type="ARBA" id="ARBA00022737"/>
    </source>
</evidence>